<dbReference type="InterPro" id="IPR010432">
    <property type="entry name" value="RDD"/>
</dbReference>
<feature type="transmembrane region" description="Helical" evidence="5">
    <location>
        <begin position="180"/>
        <end position="200"/>
    </location>
</feature>
<keyword evidence="4 5" id="KW-0472">Membrane</keyword>
<evidence type="ECO:0000313" key="7">
    <source>
        <dbReference type="EMBL" id="BDT59754.1"/>
    </source>
</evidence>
<feature type="transmembrane region" description="Helical" evidence="5">
    <location>
        <begin position="47"/>
        <end position="65"/>
    </location>
</feature>
<accession>A0ABN6TBZ2</accession>
<organism evidence="7 8">
    <name type="scientific">Massilia varians</name>
    <dbReference type="NCBI Taxonomy" id="457921"/>
    <lineage>
        <taxon>Bacteria</taxon>
        <taxon>Pseudomonadati</taxon>
        <taxon>Pseudomonadota</taxon>
        <taxon>Betaproteobacteria</taxon>
        <taxon>Burkholderiales</taxon>
        <taxon>Oxalobacteraceae</taxon>
        <taxon>Telluria group</taxon>
        <taxon>Massilia</taxon>
    </lineage>
</organism>
<keyword evidence="2 5" id="KW-0812">Transmembrane</keyword>
<gene>
    <name evidence="7" type="ORF">MasN3_32480</name>
</gene>
<keyword evidence="3 5" id="KW-1133">Transmembrane helix</keyword>
<reference evidence="7" key="1">
    <citation type="submission" date="2022-11" db="EMBL/GenBank/DDBJ databases">
        <title>Isolation and characterization of PLA-degrading bacterium Massilia sp. from Antarctic soil.</title>
        <authorList>
            <person name="Sato K."/>
            <person name="Gomez-Fuentes C."/>
            <person name="Ahmad S.A."/>
            <person name="Zulkharnain A."/>
        </authorList>
    </citation>
    <scope>NUCLEOTIDE SEQUENCE</scope>
    <source>
        <strain evidence="7">N-3</strain>
    </source>
</reference>
<evidence type="ECO:0000256" key="5">
    <source>
        <dbReference type="SAM" id="Phobius"/>
    </source>
</evidence>
<keyword evidence="8" id="KW-1185">Reference proteome</keyword>
<feature type="domain" description="RDD" evidence="6">
    <location>
        <begin position="34"/>
        <end position="149"/>
    </location>
</feature>
<evidence type="ECO:0000256" key="1">
    <source>
        <dbReference type="ARBA" id="ARBA00004141"/>
    </source>
</evidence>
<protein>
    <recommendedName>
        <fullName evidence="6">RDD domain-containing protein</fullName>
    </recommendedName>
</protein>
<feature type="transmembrane region" description="Helical" evidence="5">
    <location>
        <begin position="138"/>
        <end position="156"/>
    </location>
</feature>
<dbReference type="RefSeq" id="WP_281908598.1">
    <property type="nucleotide sequence ID" value="NZ_AP026966.1"/>
</dbReference>
<dbReference type="EMBL" id="AP026966">
    <property type="protein sequence ID" value="BDT59754.1"/>
    <property type="molecule type" value="Genomic_DNA"/>
</dbReference>
<evidence type="ECO:0000259" key="6">
    <source>
        <dbReference type="Pfam" id="PF06271"/>
    </source>
</evidence>
<feature type="transmembrane region" description="Helical" evidence="5">
    <location>
        <begin position="18"/>
        <end position="35"/>
    </location>
</feature>
<dbReference type="Proteomes" id="UP001163336">
    <property type="component" value="Chromosome"/>
</dbReference>
<feature type="transmembrane region" description="Helical" evidence="5">
    <location>
        <begin position="77"/>
        <end position="97"/>
    </location>
</feature>
<proteinExistence type="predicted"/>
<evidence type="ECO:0000313" key="8">
    <source>
        <dbReference type="Proteomes" id="UP001163336"/>
    </source>
</evidence>
<dbReference type="Pfam" id="PF06271">
    <property type="entry name" value="RDD"/>
    <property type="match status" value="1"/>
</dbReference>
<comment type="subcellular location">
    <subcellularLocation>
        <location evidence="1">Membrane</location>
        <topology evidence="1">Multi-pass membrane protein</topology>
    </subcellularLocation>
</comment>
<evidence type="ECO:0000256" key="4">
    <source>
        <dbReference type="ARBA" id="ARBA00023136"/>
    </source>
</evidence>
<name>A0ABN6TBZ2_9BURK</name>
<evidence type="ECO:0000256" key="2">
    <source>
        <dbReference type="ARBA" id="ARBA00022692"/>
    </source>
</evidence>
<evidence type="ECO:0000256" key="3">
    <source>
        <dbReference type="ARBA" id="ARBA00022989"/>
    </source>
</evidence>
<sequence>MQPLDQPTLVFRSTPGRVAPLLVASFELPAFLLAGPCARWFARSFDVWWQTALVALVLGSALGQLSPAFLRWLETPFGWKLFGLACIPGGLVLDAALQARFGNTPGKALLGLRLITTDGHVPGFGELLRRNLKIWRDGLALGLPFISLATMARQGLRLRKGMQASYDKDEFLVSAGGTGWVAKAVFGAAFISLFSAILILDGVDRQDSGEASAMQEAPHSAWTNPVTGRMARIGPQWKLEVRAGTDGSVQHLFTQHSGRAAILFAHEETGGRALRQDAQALVDRLADRFDLADSYFAEFRGRHSWVGRGLHKKGPERVQLRIVEVDGKAWRVVVMQSPPAAYSDDLVQELSGALWDTVTPPPGPELAQRSQ</sequence>